<sequence>MGGLGSQPTTKPATPSGGFNFNLGRHAVHSNSGALTKQPALFLSTSGRTGISTTTGPSNYGVLFHQISHTSPNIKPTCLCGLRSLITNGALIKDITVTLTEFKPTAIKRIDKTLSSSVHLPNFFLGVSTGMEPDCICFVSAAGPTANGPISIYKPRAAVPSTTPVPTKKPPPRWNESKLHNGVDNDGSQLIASTFP</sequence>
<keyword evidence="3" id="KW-1185">Reference proteome</keyword>
<reference evidence="2" key="2">
    <citation type="submission" date="2025-08" db="UniProtKB">
        <authorList>
            <consortium name="Ensembl"/>
        </authorList>
    </citation>
    <scope>IDENTIFICATION</scope>
</reference>
<evidence type="ECO:0000256" key="1">
    <source>
        <dbReference type="SAM" id="MobiDB-lite"/>
    </source>
</evidence>
<protein>
    <submittedName>
        <fullName evidence="2">Uncharacterized protein</fullName>
    </submittedName>
</protein>
<proteinExistence type="predicted"/>
<evidence type="ECO:0000313" key="2">
    <source>
        <dbReference type="Ensembl" id="ENSCSAVP00000007607.1"/>
    </source>
</evidence>
<feature type="compositionally biased region" description="Polar residues" evidence="1">
    <location>
        <begin position="1"/>
        <end position="19"/>
    </location>
</feature>
<evidence type="ECO:0000313" key="3">
    <source>
        <dbReference type="Proteomes" id="UP000007875"/>
    </source>
</evidence>
<dbReference type="AlphaFoldDB" id="H2YQJ9"/>
<reference evidence="3" key="1">
    <citation type="submission" date="2003-08" db="EMBL/GenBank/DDBJ databases">
        <authorList>
            <person name="Birren B."/>
            <person name="Nusbaum C."/>
            <person name="Abebe A."/>
            <person name="Abouelleil A."/>
            <person name="Adekoya E."/>
            <person name="Ait-zahra M."/>
            <person name="Allen N."/>
            <person name="Allen T."/>
            <person name="An P."/>
            <person name="Anderson M."/>
            <person name="Anderson S."/>
            <person name="Arachchi H."/>
            <person name="Armbruster J."/>
            <person name="Bachantsang P."/>
            <person name="Baldwin J."/>
            <person name="Barry A."/>
            <person name="Bayul T."/>
            <person name="Blitshsteyn B."/>
            <person name="Bloom T."/>
            <person name="Blye J."/>
            <person name="Boguslavskiy L."/>
            <person name="Borowsky M."/>
            <person name="Boukhgalter B."/>
            <person name="Brunache A."/>
            <person name="Butler J."/>
            <person name="Calixte N."/>
            <person name="Calvo S."/>
            <person name="Camarata J."/>
            <person name="Campo K."/>
            <person name="Chang J."/>
            <person name="Cheshatsang Y."/>
            <person name="Citroen M."/>
            <person name="Collymore A."/>
            <person name="Considine T."/>
            <person name="Cook A."/>
            <person name="Cooke P."/>
            <person name="Corum B."/>
            <person name="Cuomo C."/>
            <person name="David R."/>
            <person name="Dawoe T."/>
            <person name="Degray S."/>
            <person name="Dodge S."/>
            <person name="Dooley K."/>
            <person name="Dorje P."/>
            <person name="Dorjee K."/>
            <person name="Dorris L."/>
            <person name="Duffey N."/>
            <person name="Dupes A."/>
            <person name="Elkins T."/>
            <person name="Engels R."/>
            <person name="Erickson J."/>
            <person name="Farina A."/>
            <person name="Faro S."/>
            <person name="Ferreira P."/>
            <person name="Fischer H."/>
            <person name="Fitzgerald M."/>
            <person name="Foley K."/>
            <person name="Gage D."/>
            <person name="Galagan J."/>
            <person name="Gearin G."/>
            <person name="Gnerre S."/>
            <person name="Gnirke A."/>
            <person name="Goyette A."/>
            <person name="Graham J."/>
            <person name="Grandbois E."/>
            <person name="Gyaltsen K."/>
            <person name="Hafez N."/>
            <person name="Hagopian D."/>
            <person name="Hagos B."/>
            <person name="Hall J."/>
            <person name="Hatcher B."/>
            <person name="Heller A."/>
            <person name="Higgins H."/>
            <person name="Honan T."/>
            <person name="Horn A."/>
            <person name="Houde N."/>
            <person name="Hughes L."/>
            <person name="Hulme W."/>
            <person name="Husby E."/>
            <person name="Iliev I."/>
            <person name="Jaffe D."/>
            <person name="Jones C."/>
            <person name="Kamal M."/>
            <person name="Kamat A."/>
            <person name="Kamvysselis M."/>
            <person name="Karlsson E."/>
            <person name="Kells C."/>
            <person name="Kieu A."/>
            <person name="Kisner P."/>
            <person name="Kodira C."/>
            <person name="Kulbokas E."/>
            <person name="Labutti K."/>
            <person name="Lama D."/>
            <person name="Landers T."/>
            <person name="Leger J."/>
            <person name="Levine S."/>
            <person name="Lewis D."/>
            <person name="Lewis T."/>
            <person name="Lindblad-toh K."/>
            <person name="Liu X."/>
            <person name="Lokyitsang T."/>
            <person name="Lokyitsang Y."/>
            <person name="Lucien O."/>
            <person name="Lui A."/>
            <person name="Ma L.J."/>
            <person name="Mabbitt R."/>
            <person name="Macdonald J."/>
            <person name="Maclean C."/>
            <person name="Major J."/>
            <person name="Manning J."/>
            <person name="Marabella R."/>
            <person name="Maru K."/>
            <person name="Matthews C."/>
            <person name="Mauceli E."/>
            <person name="Mccarthy M."/>
            <person name="Mcdonough S."/>
            <person name="Mcghee T."/>
            <person name="Meldrim J."/>
            <person name="Meneus L."/>
            <person name="Mesirov J."/>
            <person name="Mihalev A."/>
            <person name="Mihova T."/>
            <person name="Mikkelsen T."/>
            <person name="Mlenga V."/>
            <person name="Moru K."/>
            <person name="Mozes J."/>
            <person name="Mulrain L."/>
            <person name="Munson G."/>
            <person name="Naylor J."/>
            <person name="Newes C."/>
            <person name="Nguyen C."/>
            <person name="Nguyen N."/>
            <person name="Nguyen T."/>
            <person name="Nicol R."/>
            <person name="Nielsen C."/>
            <person name="Nizzari M."/>
            <person name="Norbu C."/>
            <person name="Norbu N."/>
            <person name="O'donnell P."/>
            <person name="Okoawo O."/>
            <person name="O'leary S."/>
            <person name="Omotosho B."/>
            <person name="O'neill K."/>
            <person name="Osman S."/>
            <person name="Parker S."/>
            <person name="Perrin D."/>
            <person name="Phunkhang P."/>
            <person name="Piqani B."/>
            <person name="Purcell S."/>
            <person name="Rachupka T."/>
            <person name="Ramasamy U."/>
            <person name="Rameau R."/>
            <person name="Ray V."/>
            <person name="Raymond C."/>
            <person name="Retta R."/>
            <person name="Richardson S."/>
            <person name="Rise C."/>
            <person name="Rodriguez J."/>
            <person name="Rogers J."/>
            <person name="Rogov P."/>
            <person name="Rutman M."/>
            <person name="Schupbach R."/>
            <person name="Seaman C."/>
            <person name="Settipalli S."/>
            <person name="Sharpe T."/>
            <person name="Sheridan J."/>
            <person name="Sherpa N."/>
            <person name="Shi J."/>
            <person name="Smirnov S."/>
            <person name="Smith C."/>
            <person name="Sougnez C."/>
            <person name="Spencer B."/>
            <person name="Stalker J."/>
            <person name="Stange-thomann N."/>
            <person name="Stavropoulos S."/>
            <person name="Stetson K."/>
            <person name="Stone C."/>
            <person name="Stone S."/>
            <person name="Stubbs M."/>
            <person name="Talamas J."/>
            <person name="Tchuinga P."/>
            <person name="Tenzing P."/>
            <person name="Tesfaye S."/>
            <person name="Theodore J."/>
            <person name="Thoulutsang Y."/>
            <person name="Topham K."/>
            <person name="Towey S."/>
            <person name="Tsamla T."/>
            <person name="Tsomo N."/>
            <person name="Vallee D."/>
            <person name="Vassiliev H."/>
            <person name="Venkataraman V."/>
            <person name="Vinson J."/>
            <person name="Vo A."/>
            <person name="Wade C."/>
            <person name="Wang S."/>
            <person name="Wangchuk T."/>
            <person name="Wangdi T."/>
            <person name="Whittaker C."/>
            <person name="Wilkinson J."/>
            <person name="Wu Y."/>
            <person name="Wyman D."/>
            <person name="Yadav S."/>
            <person name="Yang S."/>
            <person name="Yang X."/>
            <person name="Yeager S."/>
            <person name="Yee E."/>
            <person name="Young G."/>
            <person name="Zainoun J."/>
            <person name="Zembeck L."/>
            <person name="Zimmer A."/>
            <person name="Zody M."/>
            <person name="Lander E."/>
        </authorList>
    </citation>
    <scope>NUCLEOTIDE SEQUENCE [LARGE SCALE GENOMIC DNA]</scope>
</reference>
<dbReference type="Ensembl" id="ENSCSAVT00000007706.1">
    <property type="protein sequence ID" value="ENSCSAVP00000007607.1"/>
    <property type="gene ID" value="ENSCSAVG00000004551.1"/>
</dbReference>
<reference evidence="2" key="3">
    <citation type="submission" date="2025-09" db="UniProtKB">
        <authorList>
            <consortium name="Ensembl"/>
        </authorList>
    </citation>
    <scope>IDENTIFICATION</scope>
</reference>
<dbReference type="InParanoid" id="H2YQJ9"/>
<feature type="region of interest" description="Disordered" evidence="1">
    <location>
        <begin position="157"/>
        <end position="187"/>
    </location>
</feature>
<organism evidence="2 3">
    <name type="scientific">Ciona savignyi</name>
    <name type="common">Pacific transparent sea squirt</name>
    <dbReference type="NCBI Taxonomy" id="51511"/>
    <lineage>
        <taxon>Eukaryota</taxon>
        <taxon>Metazoa</taxon>
        <taxon>Chordata</taxon>
        <taxon>Tunicata</taxon>
        <taxon>Ascidiacea</taxon>
        <taxon>Phlebobranchia</taxon>
        <taxon>Cionidae</taxon>
        <taxon>Ciona</taxon>
    </lineage>
</organism>
<feature type="compositionally biased region" description="Low complexity" evidence="1">
    <location>
        <begin position="157"/>
        <end position="166"/>
    </location>
</feature>
<dbReference type="Proteomes" id="UP000007875">
    <property type="component" value="Unassembled WGS sequence"/>
</dbReference>
<dbReference type="HOGENOM" id="CLU_1389785_0_0_1"/>
<name>H2YQJ9_CIOSA</name>
<feature type="region of interest" description="Disordered" evidence="1">
    <location>
        <begin position="1"/>
        <end position="21"/>
    </location>
</feature>
<accession>H2YQJ9</accession>